<evidence type="ECO:0000256" key="1">
    <source>
        <dbReference type="SAM" id="MobiDB-lite"/>
    </source>
</evidence>
<dbReference type="EMBL" id="ML119671">
    <property type="protein sequence ID" value="RPA82457.1"/>
    <property type="molecule type" value="Genomic_DNA"/>
</dbReference>
<accession>A0A3N4IAG0</accession>
<proteinExistence type="predicted"/>
<reference evidence="3 4" key="1">
    <citation type="journal article" date="2018" name="Nat. Ecol. Evol.">
        <title>Pezizomycetes genomes reveal the molecular basis of ectomycorrhizal truffle lifestyle.</title>
        <authorList>
            <person name="Murat C."/>
            <person name="Payen T."/>
            <person name="Noel B."/>
            <person name="Kuo A."/>
            <person name="Morin E."/>
            <person name="Chen J."/>
            <person name="Kohler A."/>
            <person name="Krizsan K."/>
            <person name="Balestrini R."/>
            <person name="Da Silva C."/>
            <person name="Montanini B."/>
            <person name="Hainaut M."/>
            <person name="Levati E."/>
            <person name="Barry K.W."/>
            <person name="Belfiori B."/>
            <person name="Cichocki N."/>
            <person name="Clum A."/>
            <person name="Dockter R.B."/>
            <person name="Fauchery L."/>
            <person name="Guy J."/>
            <person name="Iotti M."/>
            <person name="Le Tacon F."/>
            <person name="Lindquist E.A."/>
            <person name="Lipzen A."/>
            <person name="Malagnac F."/>
            <person name="Mello A."/>
            <person name="Molinier V."/>
            <person name="Miyauchi S."/>
            <person name="Poulain J."/>
            <person name="Riccioni C."/>
            <person name="Rubini A."/>
            <person name="Sitrit Y."/>
            <person name="Splivallo R."/>
            <person name="Traeger S."/>
            <person name="Wang M."/>
            <person name="Zifcakova L."/>
            <person name="Wipf D."/>
            <person name="Zambonelli A."/>
            <person name="Paolocci F."/>
            <person name="Nowrousian M."/>
            <person name="Ottonello S."/>
            <person name="Baldrian P."/>
            <person name="Spatafora J.W."/>
            <person name="Henrissat B."/>
            <person name="Nagy L.G."/>
            <person name="Aury J.M."/>
            <person name="Wincker P."/>
            <person name="Grigoriev I.V."/>
            <person name="Bonfante P."/>
            <person name="Martin F.M."/>
        </authorList>
    </citation>
    <scope>NUCLEOTIDE SEQUENCE [LARGE SCALE GENOMIC DNA]</scope>
    <source>
        <strain evidence="3 4">RN42</strain>
    </source>
</reference>
<evidence type="ECO:0000256" key="2">
    <source>
        <dbReference type="SAM" id="SignalP"/>
    </source>
</evidence>
<dbReference type="AlphaFoldDB" id="A0A3N4IAG0"/>
<protein>
    <submittedName>
        <fullName evidence="3">Uncharacterized protein</fullName>
    </submittedName>
</protein>
<keyword evidence="4" id="KW-1185">Reference proteome</keyword>
<keyword evidence="2" id="KW-0732">Signal</keyword>
<evidence type="ECO:0000313" key="3">
    <source>
        <dbReference type="EMBL" id="RPA82457.1"/>
    </source>
</evidence>
<gene>
    <name evidence="3" type="ORF">BJ508DRAFT_375711</name>
</gene>
<sequence length="235" mass="26811">MLAWSALRFIYFAFTRTHAWAPGGSMRHKVHPNRGRVDTQHEAEFIQSSTPLLVELASVELSIPRFKFNQIPVHSPLLLRLVYLNIHTAWAPEAPLDGDFIYPILNLKHQFIQTSPPPFLKSILHGYEDLNGPKEAQLRTVLQYGYPLLYMKHKLIQNAPLLLKSILDGYEDSSGLQEVQLSTAPPHGCPDTLHESQVHPEVPASPHRSRMFLQPLVMLYACSFRVFQFMSTCDM</sequence>
<dbReference type="Proteomes" id="UP000275078">
    <property type="component" value="Unassembled WGS sequence"/>
</dbReference>
<organism evidence="3 4">
    <name type="scientific">Ascobolus immersus RN42</name>
    <dbReference type="NCBI Taxonomy" id="1160509"/>
    <lineage>
        <taxon>Eukaryota</taxon>
        <taxon>Fungi</taxon>
        <taxon>Dikarya</taxon>
        <taxon>Ascomycota</taxon>
        <taxon>Pezizomycotina</taxon>
        <taxon>Pezizomycetes</taxon>
        <taxon>Pezizales</taxon>
        <taxon>Ascobolaceae</taxon>
        <taxon>Ascobolus</taxon>
    </lineage>
</organism>
<name>A0A3N4IAG0_ASCIM</name>
<feature type="signal peptide" evidence="2">
    <location>
        <begin position="1"/>
        <end position="19"/>
    </location>
</feature>
<feature type="region of interest" description="Disordered" evidence="1">
    <location>
        <begin position="182"/>
        <end position="201"/>
    </location>
</feature>
<evidence type="ECO:0000313" key="4">
    <source>
        <dbReference type="Proteomes" id="UP000275078"/>
    </source>
</evidence>
<feature type="chain" id="PRO_5018015055" evidence="2">
    <location>
        <begin position="20"/>
        <end position="235"/>
    </location>
</feature>